<name>A0ABY4WA30_9BACL</name>
<dbReference type="Pfam" id="PF00583">
    <property type="entry name" value="Acetyltransf_1"/>
    <property type="match status" value="1"/>
</dbReference>
<dbReference type="SUPFAM" id="SSF55729">
    <property type="entry name" value="Acyl-CoA N-acyltransferases (Nat)"/>
    <property type="match status" value="1"/>
</dbReference>
<proteinExistence type="predicted"/>
<dbReference type="GO" id="GO:0016746">
    <property type="term" value="F:acyltransferase activity"/>
    <property type="evidence" value="ECO:0007669"/>
    <property type="project" value="UniProtKB-KW"/>
</dbReference>
<dbReference type="EMBL" id="CP098755">
    <property type="protein sequence ID" value="USG64056.1"/>
    <property type="molecule type" value="Genomic_DNA"/>
</dbReference>
<keyword evidence="3" id="KW-1185">Reference proteome</keyword>
<dbReference type="PANTHER" id="PTHR41700">
    <property type="entry name" value="GCN5-RELATED N-ACETYLTRANSFERASE"/>
    <property type="match status" value="1"/>
</dbReference>
<feature type="domain" description="N-acetyltransferase" evidence="1">
    <location>
        <begin position="5"/>
        <end position="147"/>
    </location>
</feature>
<dbReference type="PANTHER" id="PTHR41700:SF1">
    <property type="entry name" value="N-ACETYLTRANSFERASE DOMAIN-CONTAINING PROTEIN"/>
    <property type="match status" value="1"/>
</dbReference>
<dbReference type="RefSeq" id="WP_251871151.1">
    <property type="nucleotide sequence ID" value="NZ_CP098755.1"/>
</dbReference>
<sequence length="276" mass="31372">MQPDKRYRVISEIEEIREVVSLQRAIWGEDSVTPLAQLLAVKNNGGVLIGAYDGERLVGFCYGFAGFQQGEAYLCSHMLGILPEYRDDGIGQRLKLEQRIWALQHGYQKMIWTFDPLEARNANLNLGKLGGYIRTYLPAYYGEMNDKINNGLPSDRFVLEWMLDSPRVKEAILGHATAAAPWSDYPIWVGWNQGGEQLSPQVSMMPDMDQEGYRVAVPRAIHELKKMHLDLALAWRYALRHALTQAFSSGYAITGFIRGDGPVHYYVLEKAENLRF</sequence>
<keyword evidence="2" id="KW-0808">Transferase</keyword>
<dbReference type="PROSITE" id="PS51186">
    <property type="entry name" value="GNAT"/>
    <property type="match status" value="1"/>
</dbReference>
<evidence type="ECO:0000313" key="3">
    <source>
        <dbReference type="Proteomes" id="UP001056500"/>
    </source>
</evidence>
<dbReference type="CDD" id="cd04301">
    <property type="entry name" value="NAT_SF"/>
    <property type="match status" value="1"/>
</dbReference>
<gene>
    <name evidence="2" type="ORF">NDK47_18075</name>
</gene>
<organism evidence="2 3">
    <name type="scientific">Brevibacillus ruminantium</name>
    <dbReference type="NCBI Taxonomy" id="2950604"/>
    <lineage>
        <taxon>Bacteria</taxon>
        <taxon>Bacillati</taxon>
        <taxon>Bacillota</taxon>
        <taxon>Bacilli</taxon>
        <taxon>Bacillales</taxon>
        <taxon>Paenibacillaceae</taxon>
        <taxon>Brevibacillus</taxon>
    </lineage>
</organism>
<keyword evidence="2" id="KW-0012">Acyltransferase</keyword>
<protein>
    <submittedName>
        <fullName evidence="2">GNAT family N-acetyltransferase</fullName>
        <ecNumber evidence="2">2.3.1.-</ecNumber>
    </submittedName>
</protein>
<dbReference type="Gene3D" id="3.40.630.30">
    <property type="match status" value="1"/>
</dbReference>
<evidence type="ECO:0000313" key="2">
    <source>
        <dbReference type="EMBL" id="USG64056.1"/>
    </source>
</evidence>
<dbReference type="InterPro" id="IPR000182">
    <property type="entry name" value="GNAT_dom"/>
</dbReference>
<evidence type="ECO:0000259" key="1">
    <source>
        <dbReference type="PROSITE" id="PS51186"/>
    </source>
</evidence>
<dbReference type="EC" id="2.3.1.-" evidence="2"/>
<accession>A0ABY4WA30</accession>
<reference evidence="2" key="1">
    <citation type="submission" date="2022-06" db="EMBL/GenBank/DDBJ databases">
        <title>Genome sequencing of Brevibacillus sp. BB3-R1.</title>
        <authorList>
            <person name="Heo J."/>
            <person name="Lee D."/>
            <person name="Won M."/>
            <person name="Han B.-H."/>
            <person name="Hong S.-B."/>
            <person name="Kwon S.-W."/>
        </authorList>
    </citation>
    <scope>NUCLEOTIDE SEQUENCE</scope>
    <source>
        <strain evidence="2">BB3-R1</strain>
    </source>
</reference>
<dbReference type="InterPro" id="IPR016181">
    <property type="entry name" value="Acyl_CoA_acyltransferase"/>
</dbReference>
<dbReference type="InterPro" id="IPR038764">
    <property type="entry name" value="GNAT_N_AcTrfase_prd"/>
</dbReference>
<dbReference type="Proteomes" id="UP001056500">
    <property type="component" value="Chromosome"/>
</dbReference>